<dbReference type="SUPFAM" id="SSF48452">
    <property type="entry name" value="TPR-like"/>
    <property type="match status" value="5"/>
</dbReference>
<dbReference type="RefSeq" id="WP_349243057.1">
    <property type="nucleotide sequence ID" value="NZ_JASCXX010000001.1"/>
</dbReference>
<evidence type="ECO:0008006" key="9">
    <source>
        <dbReference type="Google" id="ProtNLM"/>
    </source>
</evidence>
<reference evidence="7" key="1">
    <citation type="submission" date="2023-05" db="EMBL/GenBank/DDBJ databases">
        <title>Anaerotaeda fermentans gen. nov., sp. nov., a novel anaerobic planctomycete of the new family within the order Sedimentisphaerales isolated from Taman Peninsula, Russia.</title>
        <authorList>
            <person name="Khomyakova M.A."/>
            <person name="Merkel A.Y."/>
            <person name="Slobodkin A.I."/>
        </authorList>
    </citation>
    <scope>NUCLEOTIDE SEQUENCE</scope>
    <source>
        <strain evidence="7">M17dextr</strain>
    </source>
</reference>
<evidence type="ECO:0000256" key="3">
    <source>
        <dbReference type="PROSITE-ProRule" id="PRU00339"/>
    </source>
</evidence>
<dbReference type="GO" id="GO:0046813">
    <property type="term" value="P:receptor-mediated virion attachment to host cell"/>
    <property type="evidence" value="ECO:0007669"/>
    <property type="project" value="TreeGrafter"/>
</dbReference>
<evidence type="ECO:0000313" key="8">
    <source>
        <dbReference type="Proteomes" id="UP001431776"/>
    </source>
</evidence>
<evidence type="ECO:0000313" key="7">
    <source>
        <dbReference type="EMBL" id="MDI6447647.1"/>
    </source>
</evidence>
<dbReference type="Proteomes" id="UP001431776">
    <property type="component" value="Unassembled WGS sequence"/>
</dbReference>
<name>A0AAW6TR13_9BACT</name>
<dbReference type="InterPro" id="IPR019734">
    <property type="entry name" value="TPR_rpt"/>
</dbReference>
<keyword evidence="6" id="KW-0812">Transmembrane</keyword>
<feature type="repeat" description="TPR" evidence="3">
    <location>
        <begin position="1602"/>
        <end position="1635"/>
    </location>
</feature>
<dbReference type="SMART" id="SM00028">
    <property type="entry name" value="TPR"/>
    <property type="match status" value="10"/>
</dbReference>
<feature type="repeat" description="TPR" evidence="3">
    <location>
        <begin position="73"/>
        <end position="106"/>
    </location>
</feature>
<dbReference type="InterPro" id="IPR011990">
    <property type="entry name" value="TPR-like_helical_dom_sf"/>
</dbReference>
<dbReference type="InterPro" id="IPR050498">
    <property type="entry name" value="Ycf3"/>
</dbReference>
<dbReference type="PANTHER" id="PTHR44858">
    <property type="entry name" value="TETRATRICOPEPTIDE REPEAT PROTEIN 6"/>
    <property type="match status" value="1"/>
</dbReference>
<sequence>MARRRLNKKVALMGSTVFLILAMLAVVVILRLTRDPAHFVADGDAAWAAHDYETARRNYAEALNRTRDTDEKIDLYFKLADVYRAADDWRRVLACWEQIITSDPQNVRARLARLKYVYIMADSLSGIGQSVGAYWEDAASQAADLLRVAREAGLLEAQKVHWELSFDEAEPAAWDGRIQLIGPYLHFVQGRAAMELTSLGAGTDPDRLLAQAQEHLQEAGRLDPGNAEIHRYLTAAFREEARVAESRGHFDRRDEALRRTDEVLSQAIAASGADPGPQISRLDGRLAEAKTSSLAQARDKMRVLEGEYQALAETFDSSAEAFAAIAEFYSLYSAYLHTDAAAEKLDRAIEAVDRGRVLDPTSVRTARLAAGLYYRRFTLYGDEPSLHTAIALTEAALDLPAARDMPGPMQYAAQMVRFSLCALLGRFYLEQTLLSDGAAPPDAATLAKAEKVVHEIEQIQGSGENAQVVKWKGMLALARGQKGQAVRDLHAAYEQVRAAAGAADAFLSYTLARLFEDTSEVGAVIEFLGSALNSGIVNTRPEAVLDYGDALLRVRSYDVALSAVNSFDERFGATVRSRRLRVRALLAKGHITEAGEAIEKLESDDPETLKLHLVLADAKASQLEDAIQRNTSSSGPPAESMPPGGSDGTDGAARAMQADLRACRRRQADLMQRLLRADPTGVDGRNLETLCQMLIAQDDAALARTLVETFLQQSPQDVGALFCRGLLSQPDPSACSLSRRRELRLEAIGRLSDPVVRAAELGLFHENEGTLDEAVAQWQQVLEATASATAPSGPAYLRPGPPSLRYRAVGHLFDIARQREDWPGAEKAAAVARADDLDDCEGHLFAGRLAFAKGRYTESLNHLDECLRRRPVFSYGYMFRSNVQAALGNEHACLADARKASSLNPADPLVARTLANAVLVRNRGLGDRLTTDQRNEALMALERAVQLNPRDTEVLLVYAGLLDDSDPVKALGIRQTIQITAPGLENAVKLGRLATDIAVKEADPARKSAFVSIAETAFEQARRIDPTDEFMLQSYAEHYRVTGQTDRAAQLLLDSGDARLLWRHYHQTGRYEQAGTLLRQLYDDPIGRDDALKGLVLVAEATGDRDAVKKYSEELLSRQDNAANRLAQIRAFLDLGLIHEAEHKLQSFKEKHPGEPRLLLVEAFLAKRQGRLERALELVNRHLETNQQDAIGWRLRGEIARLMGNHDRAIGDFHKSRLLHDAPDTTVALANAYLWAGRHEEAVSELRAVLKTANPPAVARTLLERTYRRLERVDALQRFYAETLAELPDSVAWLMRAGAFAIDRRNYEEALDLYGRAYRLLQAQASDSHQSEVLLSGALDGYLHSLVLSAGDPADGSGSWRSERLERLFREADKYTGTDHAAVAFYRMAEARKKLGDIDEARRLSHQAVERAWGDDRLAVEILRRVRLLVGDDDVARYCRDRLATAPDSLAANVTMFHLARVQGDYDGAVDYADKCIALSGSDSKRVTEYMLKKADLLTAAHKETSDSRYLRGAIGVYESLAEKMPTNSNVLNNLAYMLAKNDERLDEARRHVERALSAEPDHAAYLDTYALVLHKQGDAAAAVQAITAAIQQYEMGGTASAAAYEHLGMIREALGDRKSALAAYRQALALTDGEPSDASVRRIGSAVERLQAGP</sequence>
<dbReference type="Pfam" id="PF13181">
    <property type="entry name" value="TPR_8"/>
    <property type="match status" value="1"/>
</dbReference>
<protein>
    <recommendedName>
        <fullName evidence="9">Tetratricopeptide repeat protein</fullName>
    </recommendedName>
</protein>
<dbReference type="GO" id="GO:0009279">
    <property type="term" value="C:cell outer membrane"/>
    <property type="evidence" value="ECO:0007669"/>
    <property type="project" value="TreeGrafter"/>
</dbReference>
<evidence type="ECO:0000256" key="6">
    <source>
        <dbReference type="SAM" id="Phobius"/>
    </source>
</evidence>
<feature type="region of interest" description="Disordered" evidence="5">
    <location>
        <begin position="625"/>
        <end position="654"/>
    </location>
</feature>
<dbReference type="EMBL" id="JASCXX010000001">
    <property type="protein sequence ID" value="MDI6447647.1"/>
    <property type="molecule type" value="Genomic_DNA"/>
</dbReference>
<evidence type="ECO:0000256" key="1">
    <source>
        <dbReference type="ARBA" id="ARBA00022737"/>
    </source>
</evidence>
<dbReference type="PROSITE" id="PS50005">
    <property type="entry name" value="TPR"/>
    <property type="match status" value="2"/>
</dbReference>
<dbReference type="PANTHER" id="PTHR44858:SF1">
    <property type="entry name" value="UDP-N-ACETYLGLUCOSAMINE--PEPTIDE N-ACETYLGLUCOSAMINYLTRANSFERASE SPINDLY-RELATED"/>
    <property type="match status" value="1"/>
</dbReference>
<keyword evidence="2 3" id="KW-0802">TPR repeat</keyword>
<comment type="caution">
    <text evidence="7">The sequence shown here is derived from an EMBL/GenBank/DDBJ whole genome shotgun (WGS) entry which is preliminary data.</text>
</comment>
<keyword evidence="8" id="KW-1185">Reference proteome</keyword>
<keyword evidence="1" id="KW-0677">Repeat</keyword>
<dbReference type="Gene3D" id="1.25.40.10">
    <property type="entry name" value="Tetratricopeptide repeat domain"/>
    <property type="match status" value="7"/>
</dbReference>
<organism evidence="7 8">
    <name type="scientific">Anaerobaca lacustris</name>
    <dbReference type="NCBI Taxonomy" id="3044600"/>
    <lineage>
        <taxon>Bacteria</taxon>
        <taxon>Pseudomonadati</taxon>
        <taxon>Planctomycetota</taxon>
        <taxon>Phycisphaerae</taxon>
        <taxon>Sedimentisphaerales</taxon>
        <taxon>Anaerobacaceae</taxon>
        <taxon>Anaerobaca</taxon>
    </lineage>
</organism>
<dbReference type="Pfam" id="PF13174">
    <property type="entry name" value="TPR_6"/>
    <property type="match status" value="1"/>
</dbReference>
<evidence type="ECO:0000256" key="2">
    <source>
        <dbReference type="ARBA" id="ARBA00022803"/>
    </source>
</evidence>
<evidence type="ECO:0000256" key="4">
    <source>
        <dbReference type="SAM" id="Coils"/>
    </source>
</evidence>
<keyword evidence="4" id="KW-0175">Coiled coil</keyword>
<gene>
    <name evidence="7" type="ORF">QJ522_01220</name>
</gene>
<feature type="coiled-coil region" evidence="4">
    <location>
        <begin position="287"/>
        <end position="314"/>
    </location>
</feature>
<accession>A0AAW6TR13</accession>
<proteinExistence type="predicted"/>
<feature type="transmembrane region" description="Helical" evidence="6">
    <location>
        <begin position="12"/>
        <end position="32"/>
    </location>
</feature>
<keyword evidence="6" id="KW-0472">Membrane</keyword>
<keyword evidence="6" id="KW-1133">Transmembrane helix</keyword>
<evidence type="ECO:0000256" key="5">
    <source>
        <dbReference type="SAM" id="MobiDB-lite"/>
    </source>
</evidence>